<dbReference type="Proteomes" id="UP000076205">
    <property type="component" value="Unassembled WGS sequence"/>
</dbReference>
<evidence type="ECO:0000313" key="2">
    <source>
        <dbReference type="Proteomes" id="UP000076205"/>
    </source>
</evidence>
<proteinExistence type="predicted"/>
<protein>
    <submittedName>
        <fullName evidence="1">Uncharacterized protein</fullName>
    </submittedName>
</protein>
<comment type="caution">
    <text evidence="1">The sequence shown here is derived from an EMBL/GenBank/DDBJ whole genome shotgun (WGS) entry which is preliminary data.</text>
</comment>
<reference evidence="1 2" key="1">
    <citation type="submission" date="2016-03" db="EMBL/GenBank/DDBJ databases">
        <authorList>
            <consortium name="Pathogen Informatics"/>
        </authorList>
    </citation>
    <scope>NUCLEOTIDE SEQUENCE [LARGE SCALE GENOMIC DNA]</scope>
    <source>
        <strain evidence="2">e1424</strain>
    </source>
</reference>
<dbReference type="AlphaFoldDB" id="A0A822WXM5"/>
<dbReference type="RefSeq" id="WP_063162085.1">
    <property type="nucleotide sequence ID" value="NZ_CP135494.1"/>
</dbReference>
<accession>A0A822WXM5</accession>
<sequence length="344" mass="39665">MPGTQHRIDLNKEVVEIAEKAIEAFGLSYDKTAHSNLHDPLLRWCDFVLRYIPPAKRLIYKSDRFPVSVSDDEKIGLKRIEYLLTAGGDVNPYQSKTLTLFNNTSSKKEKKRTDGLWADWDIHHLHLPLNPADPMKKYSDRSDWVLFLRVYKNAVLFIDIKKHDSNVEPDLFSQQDLMRTFIRNWPEEAERHQMKGVAGLARKGPITDADVAKLRSNGINVPFEIDGKVYVPLGMGMTTAVTATRVSIFRDKIYRYAREIEEVLLDDKKQFMQELQHLSIDKPDFQIMMFDDGGLGIHEKGSDKAWKFARVNPQVHNDLFCVFNNSLMPEWAGPVVISHWINNP</sequence>
<dbReference type="EMBL" id="FJYW01000008">
    <property type="protein sequence ID" value="CZX90089.1"/>
    <property type="molecule type" value="Genomic_DNA"/>
</dbReference>
<evidence type="ECO:0000313" key="1">
    <source>
        <dbReference type="EMBL" id="CZX90089.1"/>
    </source>
</evidence>
<gene>
    <name evidence="1" type="ORF">SAMEA2273352_03710</name>
</gene>
<name>A0A822WXM5_9ENTR</name>
<organism evidence="1 2">
    <name type="scientific">Enterobacter hormaechei</name>
    <dbReference type="NCBI Taxonomy" id="158836"/>
    <lineage>
        <taxon>Bacteria</taxon>
        <taxon>Pseudomonadati</taxon>
        <taxon>Pseudomonadota</taxon>
        <taxon>Gammaproteobacteria</taxon>
        <taxon>Enterobacterales</taxon>
        <taxon>Enterobacteriaceae</taxon>
        <taxon>Enterobacter</taxon>
        <taxon>Enterobacter cloacae complex</taxon>
    </lineage>
</organism>